<dbReference type="Proteomes" id="UP000198362">
    <property type="component" value="Unassembled WGS sequence"/>
</dbReference>
<dbReference type="GO" id="GO:0016887">
    <property type="term" value="F:ATP hydrolysis activity"/>
    <property type="evidence" value="ECO:0007669"/>
    <property type="project" value="InterPro"/>
</dbReference>
<organism evidence="7 8">
    <name type="scientific">Asanoa hainanensis</name>
    <dbReference type="NCBI Taxonomy" id="560556"/>
    <lineage>
        <taxon>Bacteria</taxon>
        <taxon>Bacillati</taxon>
        <taxon>Actinomycetota</taxon>
        <taxon>Actinomycetes</taxon>
        <taxon>Micromonosporales</taxon>
        <taxon>Micromonosporaceae</taxon>
        <taxon>Asanoa</taxon>
    </lineage>
</organism>
<dbReference type="InterPro" id="IPR003593">
    <property type="entry name" value="AAA+_ATPase"/>
</dbReference>
<dbReference type="InterPro" id="IPR027417">
    <property type="entry name" value="P-loop_NTPase"/>
</dbReference>
<evidence type="ECO:0000259" key="6">
    <source>
        <dbReference type="PROSITE" id="PS50893"/>
    </source>
</evidence>
<reference evidence="7 8" key="1">
    <citation type="submission" date="2017-06" db="EMBL/GenBank/DDBJ databases">
        <authorList>
            <person name="Kim H.J."/>
            <person name="Triplett B.A."/>
        </authorList>
    </citation>
    <scope>NUCLEOTIDE SEQUENCE [LARGE SCALE GENOMIC DNA]</scope>
    <source>
        <strain evidence="7 8">CGMCC 4.5593</strain>
    </source>
</reference>
<comment type="similarity">
    <text evidence="5">Belongs to the ABC transporter superfamily. Drug exporter-1 (DrugE1) (TC 3.A.1.105) family.</text>
</comment>
<dbReference type="PANTHER" id="PTHR43582">
    <property type="entry name" value="LINEARMYCIN RESISTANCE ATP-BINDING PROTEIN LNRL"/>
    <property type="match status" value="1"/>
</dbReference>
<keyword evidence="3" id="KW-0547">Nucleotide-binding</keyword>
<keyword evidence="4 7" id="KW-0067">ATP-binding</keyword>
<evidence type="ECO:0000256" key="1">
    <source>
        <dbReference type="ARBA" id="ARBA00004413"/>
    </source>
</evidence>
<dbReference type="Pfam" id="PF00005">
    <property type="entry name" value="ABC_tran"/>
    <property type="match status" value="1"/>
</dbReference>
<dbReference type="Gene3D" id="3.40.50.300">
    <property type="entry name" value="P-loop containing nucleotide triphosphate hydrolases"/>
    <property type="match status" value="1"/>
</dbReference>
<dbReference type="GO" id="GO:0005886">
    <property type="term" value="C:plasma membrane"/>
    <property type="evidence" value="ECO:0007669"/>
    <property type="project" value="UniProtKB-SubCell"/>
</dbReference>
<dbReference type="OrthoDB" id="9804819at2"/>
<evidence type="ECO:0000256" key="2">
    <source>
        <dbReference type="ARBA" id="ARBA00022448"/>
    </source>
</evidence>
<evidence type="ECO:0000256" key="5">
    <source>
        <dbReference type="ARBA" id="ARBA00049985"/>
    </source>
</evidence>
<dbReference type="AlphaFoldDB" id="A0A239N2T7"/>
<keyword evidence="8" id="KW-1185">Reference proteome</keyword>
<dbReference type="InterPro" id="IPR025302">
    <property type="entry name" value="DrrA1/2-like_C"/>
</dbReference>
<dbReference type="InterPro" id="IPR017871">
    <property type="entry name" value="ABC_transporter-like_CS"/>
</dbReference>
<dbReference type="GO" id="GO:0043215">
    <property type="term" value="P:daunorubicin transport"/>
    <property type="evidence" value="ECO:0007669"/>
    <property type="project" value="InterPro"/>
</dbReference>
<feature type="domain" description="ABC transporter" evidence="6">
    <location>
        <begin position="6"/>
        <end position="238"/>
    </location>
</feature>
<dbReference type="Pfam" id="PF13732">
    <property type="entry name" value="DrrA1-3_C"/>
    <property type="match status" value="1"/>
</dbReference>
<dbReference type="PANTHER" id="PTHR43582:SF2">
    <property type="entry name" value="LINEARMYCIN RESISTANCE ATP-BINDING PROTEIN LNRL"/>
    <property type="match status" value="1"/>
</dbReference>
<sequence>MTGPIISARDLVKTYRSGVRALDGLSFDVREGTLFGLLGPNGAGKSTAVRILSTLSRPDAGEALVAGYDVTRTPREVRRRIGLVGQKLSAVPTATVRENVMLQGRMYGLRSRELAGRTDDVLARLGLAEVAAVQAGTCSGGMKRRIDIAMGIVHRPRILFLDEPTTGLDPDIRQRLWADLADLVRRDGLTILLTTHYLEEADELANQVAIIDRGRIVTTGSPEQLKQQLRGDTLRIELTRAPRDGVVGDALSGLGGVSEITVDGTRLHARADDGGAAVPVVLDSLARAGIAVVSVTVARPSLDDVYLRHTGRRYETASAAVGPTIGGLP</sequence>
<dbReference type="PROSITE" id="PS00211">
    <property type="entry name" value="ABC_TRANSPORTER_1"/>
    <property type="match status" value="1"/>
</dbReference>
<dbReference type="SUPFAM" id="SSF52540">
    <property type="entry name" value="P-loop containing nucleoside triphosphate hydrolases"/>
    <property type="match status" value="1"/>
</dbReference>
<evidence type="ECO:0000256" key="3">
    <source>
        <dbReference type="ARBA" id="ARBA00022741"/>
    </source>
</evidence>
<dbReference type="GO" id="GO:1900753">
    <property type="term" value="P:doxorubicin transport"/>
    <property type="evidence" value="ECO:0007669"/>
    <property type="project" value="InterPro"/>
</dbReference>
<dbReference type="SMART" id="SM00382">
    <property type="entry name" value="AAA"/>
    <property type="match status" value="1"/>
</dbReference>
<protein>
    <submittedName>
        <fullName evidence="7">ABC-2 type transport system ATP-binding protein</fullName>
    </submittedName>
</protein>
<dbReference type="PROSITE" id="PS50893">
    <property type="entry name" value="ABC_TRANSPORTER_2"/>
    <property type="match status" value="1"/>
</dbReference>
<accession>A0A239N2T7</accession>
<dbReference type="InterPro" id="IPR005894">
    <property type="entry name" value="DrrA"/>
</dbReference>
<name>A0A239N2T7_9ACTN</name>
<gene>
    <name evidence="7" type="ORF">SAMN05421812_107107</name>
</gene>
<evidence type="ECO:0000313" key="7">
    <source>
        <dbReference type="EMBL" id="SNT48498.1"/>
    </source>
</evidence>
<dbReference type="EMBL" id="FZPH01000007">
    <property type="protein sequence ID" value="SNT48498.1"/>
    <property type="molecule type" value="Genomic_DNA"/>
</dbReference>
<dbReference type="GO" id="GO:0005524">
    <property type="term" value="F:ATP binding"/>
    <property type="evidence" value="ECO:0007669"/>
    <property type="project" value="UniProtKB-KW"/>
</dbReference>
<keyword evidence="2" id="KW-0813">Transport</keyword>
<dbReference type="RefSeq" id="WP_089250619.1">
    <property type="nucleotide sequence ID" value="NZ_FZPH01000007.1"/>
</dbReference>
<evidence type="ECO:0000313" key="8">
    <source>
        <dbReference type="Proteomes" id="UP000198362"/>
    </source>
</evidence>
<evidence type="ECO:0000256" key="4">
    <source>
        <dbReference type="ARBA" id="ARBA00022840"/>
    </source>
</evidence>
<proteinExistence type="inferred from homology"/>
<comment type="subcellular location">
    <subcellularLocation>
        <location evidence="1">Cell membrane</location>
        <topology evidence="1">Peripheral membrane protein</topology>
        <orientation evidence="1">Cytoplasmic side</orientation>
    </subcellularLocation>
</comment>
<dbReference type="NCBIfam" id="TIGR01188">
    <property type="entry name" value="drrA"/>
    <property type="match status" value="1"/>
</dbReference>
<dbReference type="InterPro" id="IPR003439">
    <property type="entry name" value="ABC_transporter-like_ATP-bd"/>
</dbReference>